<evidence type="ECO:0000313" key="1">
    <source>
        <dbReference type="EMBL" id="KAH7854641.1"/>
    </source>
</evidence>
<gene>
    <name evidence="1" type="ORF">Vadar_016255</name>
</gene>
<evidence type="ECO:0000313" key="2">
    <source>
        <dbReference type="Proteomes" id="UP000828048"/>
    </source>
</evidence>
<comment type="caution">
    <text evidence="1">The sequence shown here is derived from an EMBL/GenBank/DDBJ whole genome shotgun (WGS) entry which is preliminary data.</text>
</comment>
<dbReference type="Proteomes" id="UP000828048">
    <property type="component" value="Chromosome 11"/>
</dbReference>
<sequence>MVDGKLKKTIEHPRIDAENDDDNEEEESNVNQSNTERRNRACSLTEDSCFWARVEETMISCKLLRNGETIPEVEESQRENLVKFEDYVMDLVRKHAVSTEVFLKQSSFMQWWEDYKEIKAELIRRTKGTKTEGGEKHFQTKEQAAKQEEA</sequence>
<proteinExistence type="predicted"/>
<reference evidence="1 2" key="1">
    <citation type="journal article" date="2021" name="Hortic Res">
        <title>High-quality reference genome and annotation aids understanding of berry development for evergreen blueberry (Vaccinium darrowii).</title>
        <authorList>
            <person name="Yu J."/>
            <person name="Hulse-Kemp A.M."/>
            <person name="Babiker E."/>
            <person name="Staton M."/>
        </authorList>
    </citation>
    <scope>NUCLEOTIDE SEQUENCE [LARGE SCALE GENOMIC DNA]</scope>
    <source>
        <strain evidence="2">cv. NJ 8807/NJ 8810</strain>
        <tissue evidence="1">Young leaf</tissue>
    </source>
</reference>
<dbReference type="EMBL" id="CM037161">
    <property type="protein sequence ID" value="KAH7854641.1"/>
    <property type="molecule type" value="Genomic_DNA"/>
</dbReference>
<accession>A0ACB7YMP4</accession>
<protein>
    <submittedName>
        <fullName evidence="1">Uncharacterized protein</fullName>
    </submittedName>
</protein>
<organism evidence="1 2">
    <name type="scientific">Vaccinium darrowii</name>
    <dbReference type="NCBI Taxonomy" id="229202"/>
    <lineage>
        <taxon>Eukaryota</taxon>
        <taxon>Viridiplantae</taxon>
        <taxon>Streptophyta</taxon>
        <taxon>Embryophyta</taxon>
        <taxon>Tracheophyta</taxon>
        <taxon>Spermatophyta</taxon>
        <taxon>Magnoliopsida</taxon>
        <taxon>eudicotyledons</taxon>
        <taxon>Gunneridae</taxon>
        <taxon>Pentapetalae</taxon>
        <taxon>asterids</taxon>
        <taxon>Ericales</taxon>
        <taxon>Ericaceae</taxon>
        <taxon>Vaccinioideae</taxon>
        <taxon>Vaccinieae</taxon>
        <taxon>Vaccinium</taxon>
    </lineage>
</organism>
<keyword evidence="2" id="KW-1185">Reference proteome</keyword>
<name>A0ACB7YMP4_9ERIC</name>